<protein>
    <submittedName>
        <fullName evidence="1">DUF4241 domain-containing protein</fullName>
    </submittedName>
</protein>
<reference evidence="1 2" key="1">
    <citation type="submission" date="2023-02" db="EMBL/GenBank/DDBJ databases">
        <authorList>
            <person name="Maleckis M."/>
        </authorList>
    </citation>
    <scope>NUCLEOTIDE SEQUENCE [LARGE SCALE GENOMIC DNA]</scope>
    <source>
        <strain evidence="1 2">P8-A2</strain>
    </source>
</reference>
<dbReference type="Proteomes" id="UP001257627">
    <property type="component" value="Unassembled WGS sequence"/>
</dbReference>
<dbReference type="InterPro" id="IPR025335">
    <property type="entry name" value="DUF4241"/>
</dbReference>
<name>A0ABU3V416_9ACTN</name>
<evidence type="ECO:0000313" key="1">
    <source>
        <dbReference type="EMBL" id="MDU9000823.1"/>
    </source>
</evidence>
<accession>A0ABU3V416</accession>
<keyword evidence="2" id="KW-1185">Reference proteome</keyword>
<dbReference type="Pfam" id="PF14025">
    <property type="entry name" value="DUF4241"/>
    <property type="match status" value="1"/>
</dbReference>
<organism evidence="1 2">
    <name type="scientific">Streptomyces mirabilis</name>
    <dbReference type="NCBI Taxonomy" id="68239"/>
    <lineage>
        <taxon>Bacteria</taxon>
        <taxon>Bacillati</taxon>
        <taxon>Actinomycetota</taxon>
        <taxon>Actinomycetes</taxon>
        <taxon>Kitasatosporales</taxon>
        <taxon>Streptomycetaceae</taxon>
        <taxon>Streptomyces</taxon>
    </lineage>
</organism>
<dbReference type="RefSeq" id="WP_164405881.1">
    <property type="nucleotide sequence ID" value="NZ_CP107955.1"/>
</dbReference>
<proteinExistence type="predicted"/>
<evidence type="ECO:0000313" key="2">
    <source>
        <dbReference type="Proteomes" id="UP001257627"/>
    </source>
</evidence>
<sequence>MAAPEVRAYLDAVFTPGTRLGVRRGDPLTFVEVVEVARVTSIRVPSGRLVVDTPWLEDGEPRELAVRIPPGAYGVDAAWTEAPYEFMGEHFSGREVAATRLCVREGTVAVWEMGLAAGDDIARLRQGDEVGFNTDTSWAASAMRQPDLR</sequence>
<dbReference type="EMBL" id="JARAKF010000002">
    <property type="protein sequence ID" value="MDU9000823.1"/>
    <property type="molecule type" value="Genomic_DNA"/>
</dbReference>
<gene>
    <name evidence="1" type="ORF">PU648_52770</name>
</gene>
<comment type="caution">
    <text evidence="1">The sequence shown here is derived from an EMBL/GenBank/DDBJ whole genome shotgun (WGS) entry which is preliminary data.</text>
</comment>